<evidence type="ECO:0000313" key="2">
    <source>
        <dbReference type="EMBL" id="KIY52612.1"/>
    </source>
</evidence>
<dbReference type="AlphaFoldDB" id="A0A0D7ALY7"/>
<feature type="compositionally biased region" description="Basic and acidic residues" evidence="1">
    <location>
        <begin position="196"/>
        <end position="208"/>
    </location>
</feature>
<accession>A0A0D7ALY7</accession>
<dbReference type="EMBL" id="KN881636">
    <property type="protein sequence ID" value="KIY52612.1"/>
    <property type="molecule type" value="Genomic_DNA"/>
</dbReference>
<organism evidence="2 3">
    <name type="scientific">Fistulina hepatica ATCC 64428</name>
    <dbReference type="NCBI Taxonomy" id="1128425"/>
    <lineage>
        <taxon>Eukaryota</taxon>
        <taxon>Fungi</taxon>
        <taxon>Dikarya</taxon>
        <taxon>Basidiomycota</taxon>
        <taxon>Agaricomycotina</taxon>
        <taxon>Agaricomycetes</taxon>
        <taxon>Agaricomycetidae</taxon>
        <taxon>Agaricales</taxon>
        <taxon>Fistulinaceae</taxon>
        <taxon>Fistulina</taxon>
    </lineage>
</organism>
<protein>
    <submittedName>
        <fullName evidence="2">Uncharacterized protein</fullName>
    </submittedName>
</protein>
<evidence type="ECO:0000256" key="1">
    <source>
        <dbReference type="SAM" id="MobiDB-lite"/>
    </source>
</evidence>
<proteinExistence type="predicted"/>
<feature type="region of interest" description="Disordered" evidence="1">
    <location>
        <begin position="119"/>
        <end position="159"/>
    </location>
</feature>
<feature type="compositionally biased region" description="Basic and acidic residues" evidence="1">
    <location>
        <begin position="243"/>
        <end position="276"/>
    </location>
</feature>
<gene>
    <name evidence="2" type="ORF">FISHEDRAFT_55807</name>
</gene>
<name>A0A0D7ALY7_9AGAR</name>
<evidence type="ECO:0000313" key="3">
    <source>
        <dbReference type="Proteomes" id="UP000054144"/>
    </source>
</evidence>
<feature type="region of interest" description="Disordered" evidence="1">
    <location>
        <begin position="182"/>
        <end position="339"/>
    </location>
</feature>
<dbReference type="Proteomes" id="UP000054144">
    <property type="component" value="Unassembled WGS sequence"/>
</dbReference>
<reference evidence="2 3" key="1">
    <citation type="journal article" date="2015" name="Fungal Genet. Biol.">
        <title>Evolution of novel wood decay mechanisms in Agaricales revealed by the genome sequences of Fistulina hepatica and Cylindrobasidium torrendii.</title>
        <authorList>
            <person name="Floudas D."/>
            <person name="Held B.W."/>
            <person name="Riley R."/>
            <person name="Nagy L.G."/>
            <person name="Koehler G."/>
            <person name="Ransdell A.S."/>
            <person name="Younus H."/>
            <person name="Chow J."/>
            <person name="Chiniquy J."/>
            <person name="Lipzen A."/>
            <person name="Tritt A."/>
            <person name="Sun H."/>
            <person name="Haridas S."/>
            <person name="LaButti K."/>
            <person name="Ohm R.A."/>
            <person name="Kues U."/>
            <person name="Blanchette R.A."/>
            <person name="Grigoriev I.V."/>
            <person name="Minto R.E."/>
            <person name="Hibbett D.S."/>
        </authorList>
    </citation>
    <scope>NUCLEOTIDE SEQUENCE [LARGE SCALE GENOMIC DNA]</scope>
    <source>
        <strain evidence="2 3">ATCC 64428</strain>
    </source>
</reference>
<sequence>MKGFFTKKRSVNFLATSQPPVTPVQVLAPAGQQFAKVVPRNEMPQQFLAILFSTCTHCQTRFDVSKFEPGTYDCTHNICPGRFQVTEDQVRFAPAIKAQARLKRDREHEPHMRQKPFINHDAPTRQAFPATGAPEPVPQPGGRPRMSSEKPIGRVFPASNDGRRGFFKFCIGKDSEKAAAPFPPHILVAENTPSVPRDHRTRPTEYRDYPAGSARQRVADLRGRAVAGDARGMPVVQPLSIPTKDKCGPSERDKHATPRDRHDAASGTAKGRESRPHGRPRGYSDLPEYGTRIRPPRDQPKHGVFGGEPFTFGGPSPEELSKRERKHRDHKRYAGHDRF</sequence>
<keyword evidence="3" id="KW-1185">Reference proteome</keyword>